<feature type="non-terminal residue" evidence="1">
    <location>
        <position position="1"/>
    </location>
</feature>
<sequence>PGLTMRDSQAEFFLKKLKNSKYSNIVKPLLNLYKGQMQPPSDYVKTLHLKLLYYCQKYDLPIILP</sequence>
<name>A0A0F9JZ66_9ZZZZ</name>
<comment type="caution">
    <text evidence="1">The sequence shown here is derived from an EMBL/GenBank/DDBJ whole genome shotgun (WGS) entry which is preliminary data.</text>
</comment>
<dbReference type="EMBL" id="LAZR01014970">
    <property type="protein sequence ID" value="KKM15168.1"/>
    <property type="molecule type" value="Genomic_DNA"/>
</dbReference>
<gene>
    <name evidence="1" type="ORF">LCGC14_1698800</name>
</gene>
<evidence type="ECO:0000313" key="1">
    <source>
        <dbReference type="EMBL" id="KKM15168.1"/>
    </source>
</evidence>
<protein>
    <submittedName>
        <fullName evidence="1">Uncharacterized protein</fullName>
    </submittedName>
</protein>
<dbReference type="AlphaFoldDB" id="A0A0F9JZ66"/>
<proteinExistence type="predicted"/>
<organism evidence="1">
    <name type="scientific">marine sediment metagenome</name>
    <dbReference type="NCBI Taxonomy" id="412755"/>
    <lineage>
        <taxon>unclassified sequences</taxon>
        <taxon>metagenomes</taxon>
        <taxon>ecological metagenomes</taxon>
    </lineage>
</organism>
<reference evidence="1" key="1">
    <citation type="journal article" date="2015" name="Nature">
        <title>Complex archaea that bridge the gap between prokaryotes and eukaryotes.</title>
        <authorList>
            <person name="Spang A."/>
            <person name="Saw J.H."/>
            <person name="Jorgensen S.L."/>
            <person name="Zaremba-Niedzwiedzka K."/>
            <person name="Martijn J."/>
            <person name="Lind A.E."/>
            <person name="van Eijk R."/>
            <person name="Schleper C."/>
            <person name="Guy L."/>
            <person name="Ettema T.J."/>
        </authorList>
    </citation>
    <scope>NUCLEOTIDE SEQUENCE</scope>
</reference>
<accession>A0A0F9JZ66</accession>